<dbReference type="RefSeq" id="WP_307253552.1">
    <property type="nucleotide sequence ID" value="NZ_JAUSTO010000004.1"/>
</dbReference>
<comment type="subunit">
    <text evidence="4">Homodimer.</text>
</comment>
<gene>
    <name evidence="4" type="primary">truA</name>
    <name evidence="9" type="ORF">J2S20_000848</name>
</gene>
<comment type="function">
    <text evidence="4">Formation of pseudouridine at positions 38, 39 and 40 in the anticodon stem and loop of transfer RNAs.</text>
</comment>
<dbReference type="EMBL" id="JAUSTO010000004">
    <property type="protein sequence ID" value="MDQ0152163.1"/>
    <property type="molecule type" value="Genomic_DNA"/>
</dbReference>
<keyword evidence="2 4" id="KW-0819">tRNA processing</keyword>
<evidence type="ECO:0000256" key="7">
    <source>
        <dbReference type="RuleBase" id="RU003792"/>
    </source>
</evidence>
<dbReference type="Gene3D" id="3.30.70.660">
    <property type="entry name" value="Pseudouridine synthase I, catalytic domain, C-terminal subdomain"/>
    <property type="match status" value="1"/>
</dbReference>
<dbReference type="InterPro" id="IPR020094">
    <property type="entry name" value="TruA/RsuA/RluB/E/F_N"/>
</dbReference>
<dbReference type="EC" id="5.4.99.12" evidence="4"/>
<dbReference type="GO" id="GO:0003723">
    <property type="term" value="F:RNA binding"/>
    <property type="evidence" value="ECO:0007669"/>
    <property type="project" value="InterPro"/>
</dbReference>
<feature type="domain" description="Pseudouridine synthase I TruA alpha/beta" evidence="8">
    <location>
        <begin position="10"/>
        <end position="130"/>
    </location>
</feature>
<comment type="similarity">
    <text evidence="1 4 7">Belongs to the tRNA pseudouridine synthase TruA family.</text>
</comment>
<evidence type="ECO:0000256" key="6">
    <source>
        <dbReference type="PIRSR" id="PIRSR001430-2"/>
    </source>
</evidence>
<comment type="caution">
    <text evidence="4">Lacks conserved residue(s) required for the propagation of feature annotation.</text>
</comment>
<comment type="caution">
    <text evidence="9">The sequence shown here is derived from an EMBL/GenBank/DDBJ whole genome shotgun (WGS) entry which is preliminary data.</text>
</comment>
<dbReference type="SUPFAM" id="SSF55120">
    <property type="entry name" value="Pseudouridine synthase"/>
    <property type="match status" value="1"/>
</dbReference>
<dbReference type="PANTHER" id="PTHR11142">
    <property type="entry name" value="PSEUDOURIDYLATE SYNTHASE"/>
    <property type="match status" value="1"/>
</dbReference>
<accession>A0AAE3V9W9</accession>
<dbReference type="HAMAP" id="MF_00171">
    <property type="entry name" value="TruA"/>
    <property type="match status" value="1"/>
</dbReference>
<feature type="domain" description="Pseudouridine synthase I TruA alpha/beta" evidence="8">
    <location>
        <begin position="170"/>
        <end position="271"/>
    </location>
</feature>
<feature type="active site" description="Nucleophile" evidence="4 5">
    <location>
        <position position="79"/>
    </location>
</feature>
<sequence length="271" mass="30356">MEQNYKLTISYDGSRYFGWEHQKSTENTIQGKLETVLARMLLADREESKTEAHNTDSVNKTAQTEALPAVSVTGAGRTDAGVHAKAMIASVRLDTPRSEAEIQDYMNRYLPEDISVDGLRRAAERFHARYSAVGKTYCYSCYAGNAKPVFERKYLTLLEQMPDVSRMREAAALLTGTHDFRSFCGNPRMKKSTVRTVDSIEIRVSGPYLRMYFHGNGFLQHMVRILSGTLLEVGFGKRSPEEMSAILAARDRTAAGYTAPAQGLCLIRVDY</sequence>
<dbReference type="PANTHER" id="PTHR11142:SF22">
    <property type="entry name" value="TRNA PSEUDOURIDINE SYNTHASE A 2"/>
    <property type="match status" value="1"/>
</dbReference>
<organism evidence="9 10">
    <name type="scientific">Moryella indoligenes</name>
    <dbReference type="NCBI Taxonomy" id="371674"/>
    <lineage>
        <taxon>Bacteria</taxon>
        <taxon>Bacillati</taxon>
        <taxon>Bacillota</taxon>
        <taxon>Clostridia</taxon>
        <taxon>Lachnospirales</taxon>
        <taxon>Lachnospiraceae</taxon>
        <taxon>Moryella</taxon>
    </lineage>
</organism>
<evidence type="ECO:0000313" key="9">
    <source>
        <dbReference type="EMBL" id="MDQ0152163.1"/>
    </source>
</evidence>
<comment type="catalytic activity">
    <reaction evidence="4 7">
        <text>uridine(38/39/40) in tRNA = pseudouridine(38/39/40) in tRNA</text>
        <dbReference type="Rhea" id="RHEA:22376"/>
        <dbReference type="Rhea" id="RHEA-COMP:10085"/>
        <dbReference type="Rhea" id="RHEA-COMP:10087"/>
        <dbReference type="ChEBI" id="CHEBI:65314"/>
        <dbReference type="ChEBI" id="CHEBI:65315"/>
        <dbReference type="EC" id="5.4.99.12"/>
    </reaction>
</comment>
<dbReference type="GO" id="GO:0160147">
    <property type="term" value="F:tRNA pseudouridine(38-40) synthase activity"/>
    <property type="evidence" value="ECO:0007669"/>
    <property type="project" value="UniProtKB-EC"/>
</dbReference>
<reference evidence="9" key="1">
    <citation type="submission" date="2023-07" db="EMBL/GenBank/DDBJ databases">
        <title>Genomic Encyclopedia of Type Strains, Phase IV (KMG-IV): sequencing the most valuable type-strain genomes for metagenomic binning, comparative biology and taxonomic classification.</title>
        <authorList>
            <person name="Goeker M."/>
        </authorList>
    </citation>
    <scope>NUCLEOTIDE SEQUENCE</scope>
    <source>
        <strain evidence="9">DSM 19659</strain>
    </source>
</reference>
<dbReference type="NCBIfam" id="TIGR00071">
    <property type="entry name" value="hisT_truA"/>
    <property type="match status" value="1"/>
</dbReference>
<dbReference type="CDD" id="cd02570">
    <property type="entry name" value="PseudoU_synth_EcTruA"/>
    <property type="match status" value="1"/>
</dbReference>
<dbReference type="Gene3D" id="3.30.70.580">
    <property type="entry name" value="Pseudouridine synthase I, catalytic domain, N-terminal subdomain"/>
    <property type="match status" value="1"/>
</dbReference>
<evidence type="ECO:0000256" key="4">
    <source>
        <dbReference type="HAMAP-Rule" id="MF_00171"/>
    </source>
</evidence>
<keyword evidence="3 4" id="KW-0413">Isomerase</keyword>
<dbReference type="PIRSF" id="PIRSF001430">
    <property type="entry name" value="tRNA_psdUrid_synth"/>
    <property type="match status" value="1"/>
</dbReference>
<dbReference type="InterPro" id="IPR020095">
    <property type="entry name" value="PsdUridine_synth_TruA_C"/>
</dbReference>
<dbReference type="Proteomes" id="UP001241537">
    <property type="component" value="Unassembled WGS sequence"/>
</dbReference>
<dbReference type="AlphaFoldDB" id="A0AAE3V9W9"/>
<evidence type="ECO:0000256" key="5">
    <source>
        <dbReference type="PIRSR" id="PIRSR001430-1"/>
    </source>
</evidence>
<evidence type="ECO:0000259" key="8">
    <source>
        <dbReference type="Pfam" id="PF01416"/>
    </source>
</evidence>
<evidence type="ECO:0000256" key="3">
    <source>
        <dbReference type="ARBA" id="ARBA00023235"/>
    </source>
</evidence>
<proteinExistence type="inferred from homology"/>
<evidence type="ECO:0000256" key="2">
    <source>
        <dbReference type="ARBA" id="ARBA00022694"/>
    </source>
</evidence>
<protein>
    <recommendedName>
        <fullName evidence="4">tRNA pseudouridine synthase A</fullName>
        <ecNumber evidence="4">5.4.99.12</ecNumber>
    </recommendedName>
    <alternativeName>
        <fullName evidence="4">tRNA pseudouridine(38-40) synthase</fullName>
    </alternativeName>
    <alternativeName>
        <fullName evidence="4">tRNA pseudouridylate synthase I</fullName>
    </alternativeName>
    <alternativeName>
        <fullName evidence="4">tRNA-uridine isomerase I</fullName>
    </alternativeName>
</protein>
<name>A0AAE3V9W9_9FIRM</name>
<keyword evidence="10" id="KW-1185">Reference proteome</keyword>
<dbReference type="InterPro" id="IPR020103">
    <property type="entry name" value="PsdUridine_synth_cat_dom_sf"/>
</dbReference>
<feature type="binding site" evidence="4 6">
    <location>
        <position position="137"/>
    </location>
    <ligand>
        <name>substrate</name>
    </ligand>
</feature>
<dbReference type="InterPro" id="IPR001406">
    <property type="entry name" value="PsdUridine_synth_TruA"/>
</dbReference>
<evidence type="ECO:0000256" key="1">
    <source>
        <dbReference type="ARBA" id="ARBA00009375"/>
    </source>
</evidence>
<dbReference type="InterPro" id="IPR020097">
    <property type="entry name" value="PsdUridine_synth_TruA_a/b_dom"/>
</dbReference>
<dbReference type="Pfam" id="PF01416">
    <property type="entry name" value="PseudoU_synth_1"/>
    <property type="match status" value="2"/>
</dbReference>
<dbReference type="GO" id="GO:0031119">
    <property type="term" value="P:tRNA pseudouridine synthesis"/>
    <property type="evidence" value="ECO:0007669"/>
    <property type="project" value="UniProtKB-UniRule"/>
</dbReference>
<evidence type="ECO:0000313" key="10">
    <source>
        <dbReference type="Proteomes" id="UP001241537"/>
    </source>
</evidence>